<reference evidence="1" key="1">
    <citation type="submission" date="2009-02" db="EMBL/GenBank/DDBJ databases">
        <title>The Genome Sequence of Ajellomyces capsulatus strain G186AR.</title>
        <authorList>
            <consortium name="The Broad Institute Genome Sequencing Platform"/>
            <person name="Champion M."/>
            <person name="Cuomo C."/>
            <person name="Ma L.-J."/>
            <person name="Henn M.R."/>
            <person name="Sil A."/>
            <person name="Goldman B."/>
            <person name="Young S.K."/>
            <person name="Kodira C.D."/>
            <person name="Zeng Q."/>
            <person name="Koehrsen M."/>
            <person name="Alvarado L."/>
            <person name="Berlin A."/>
            <person name="Borenstein D."/>
            <person name="Chen Z."/>
            <person name="Engels R."/>
            <person name="Freedman E."/>
            <person name="Gellesch M."/>
            <person name="Goldberg J."/>
            <person name="Griggs A."/>
            <person name="Gujja S."/>
            <person name="Heiman D."/>
            <person name="Hepburn T."/>
            <person name="Howarth C."/>
            <person name="Jen D."/>
            <person name="Larson L."/>
            <person name="Lewis B."/>
            <person name="Mehta T."/>
            <person name="Park D."/>
            <person name="Pearson M."/>
            <person name="Roberts A."/>
            <person name="Saif S."/>
            <person name="Shea T."/>
            <person name="Shenoy N."/>
            <person name="Sisk P."/>
            <person name="Stolte C."/>
            <person name="Sykes S."/>
            <person name="Walk T."/>
            <person name="White J."/>
            <person name="Yandava C."/>
            <person name="Klein B."/>
            <person name="McEwen J.G."/>
            <person name="Puccia R."/>
            <person name="Goldman G.H."/>
            <person name="Felipe M.S."/>
            <person name="Nino-Vega G."/>
            <person name="San-Blas G."/>
            <person name="Taylor J."/>
            <person name="Mendoza L."/>
            <person name="Galagan J."/>
            <person name="Nusbaum C."/>
            <person name="Birren B."/>
        </authorList>
    </citation>
    <scope>NUCLEOTIDE SEQUENCE</scope>
    <source>
        <strain evidence="1">G186AR</strain>
    </source>
</reference>
<dbReference type="RefSeq" id="XP_045287291.1">
    <property type="nucleotide sequence ID" value="XM_045432079.1"/>
</dbReference>
<dbReference type="AlphaFoldDB" id="C0NPF0"/>
<dbReference type="GeneID" id="69038046"/>
<name>C0NPF0_AJECG</name>
<evidence type="ECO:0000313" key="2">
    <source>
        <dbReference type="Proteomes" id="UP000001631"/>
    </source>
</evidence>
<keyword evidence="2" id="KW-1185">Reference proteome</keyword>
<sequence length="69" mass="7846">MTIKHGYRDQVQRSIRQFLEPHAWYLILASIGALDGDIGGPITCKCIHGPQLISEHSVERGFKEVEHDF</sequence>
<dbReference type="HOGENOM" id="CLU_190832_0_0_1"/>
<organism evidence="1 2">
    <name type="scientific">Ajellomyces capsulatus (strain G186AR / H82 / ATCC MYA-2454 / RMSCC 2432)</name>
    <name type="common">Darling's disease fungus</name>
    <name type="synonym">Histoplasma capsulatum</name>
    <dbReference type="NCBI Taxonomy" id="447093"/>
    <lineage>
        <taxon>Eukaryota</taxon>
        <taxon>Fungi</taxon>
        <taxon>Dikarya</taxon>
        <taxon>Ascomycota</taxon>
        <taxon>Pezizomycotina</taxon>
        <taxon>Eurotiomycetes</taxon>
        <taxon>Eurotiomycetidae</taxon>
        <taxon>Onygenales</taxon>
        <taxon>Ajellomycetaceae</taxon>
        <taxon>Histoplasma</taxon>
    </lineage>
</organism>
<gene>
    <name evidence="1" type="ORF">HCBG_05030</name>
</gene>
<dbReference type="InParanoid" id="C0NPF0"/>
<protein>
    <submittedName>
        <fullName evidence="1">Uncharacterized protein</fullName>
    </submittedName>
</protein>
<evidence type="ECO:0000313" key="1">
    <source>
        <dbReference type="EMBL" id="EEH06810.1"/>
    </source>
</evidence>
<dbReference type="EMBL" id="GG663368">
    <property type="protein sequence ID" value="EEH06810.1"/>
    <property type="molecule type" value="Genomic_DNA"/>
</dbReference>
<accession>C0NPF0</accession>
<dbReference type="Proteomes" id="UP000001631">
    <property type="component" value="Unassembled WGS sequence"/>
</dbReference>
<proteinExistence type="predicted"/>